<keyword evidence="2" id="KW-1185">Reference proteome</keyword>
<reference evidence="1 2" key="1">
    <citation type="submission" date="2021-01" db="EMBL/GenBank/DDBJ databases">
        <title>Whole genome shotgun sequence of Actinoplanes humidus NBRC 14915.</title>
        <authorList>
            <person name="Komaki H."/>
            <person name="Tamura T."/>
        </authorList>
    </citation>
    <scope>NUCLEOTIDE SEQUENCE [LARGE SCALE GENOMIC DNA]</scope>
    <source>
        <strain evidence="1 2">NBRC 14915</strain>
    </source>
</reference>
<dbReference type="Proteomes" id="UP000603200">
    <property type="component" value="Unassembled WGS sequence"/>
</dbReference>
<evidence type="ECO:0000313" key="1">
    <source>
        <dbReference type="EMBL" id="GIE24241.1"/>
    </source>
</evidence>
<proteinExistence type="predicted"/>
<organism evidence="1 2">
    <name type="scientific">Winogradskya humida</name>
    <dbReference type="NCBI Taxonomy" id="113566"/>
    <lineage>
        <taxon>Bacteria</taxon>
        <taxon>Bacillati</taxon>
        <taxon>Actinomycetota</taxon>
        <taxon>Actinomycetes</taxon>
        <taxon>Micromonosporales</taxon>
        <taxon>Micromonosporaceae</taxon>
        <taxon>Winogradskya</taxon>
    </lineage>
</organism>
<dbReference type="RefSeq" id="WP_203841269.1">
    <property type="nucleotide sequence ID" value="NZ_BAAATV010000012.1"/>
</dbReference>
<name>A0ABQ4A071_9ACTN</name>
<comment type="caution">
    <text evidence="1">The sequence shown here is derived from an EMBL/GenBank/DDBJ whole genome shotgun (WGS) entry which is preliminary data.</text>
</comment>
<evidence type="ECO:0000313" key="2">
    <source>
        <dbReference type="Proteomes" id="UP000603200"/>
    </source>
</evidence>
<sequence length="55" mass="6002">MSAKNPTPDSGPEREPVLRVQLTVPRSVCWMLAGALLGNLNDLGPIFQALEQLTR</sequence>
<accession>A0ABQ4A071</accession>
<dbReference type="EMBL" id="BOMN01000106">
    <property type="protein sequence ID" value="GIE24241.1"/>
    <property type="molecule type" value="Genomic_DNA"/>
</dbReference>
<protein>
    <recommendedName>
        <fullName evidence="3">MFS transporter</fullName>
    </recommendedName>
</protein>
<gene>
    <name evidence="1" type="ORF">Ahu01nite_073430</name>
</gene>
<evidence type="ECO:0008006" key="3">
    <source>
        <dbReference type="Google" id="ProtNLM"/>
    </source>
</evidence>